<dbReference type="PROSITE" id="PS50031">
    <property type="entry name" value="EH"/>
    <property type="match status" value="3"/>
</dbReference>
<feature type="coiled-coil region" evidence="3">
    <location>
        <begin position="596"/>
        <end position="651"/>
    </location>
</feature>
<dbReference type="Proteomes" id="UP000015104">
    <property type="component" value="Unassembled WGS sequence"/>
</dbReference>
<protein>
    <recommendedName>
        <fullName evidence="10">Intersectin-1</fullName>
    </recommendedName>
</protein>
<dbReference type="SUPFAM" id="SSF50044">
    <property type="entry name" value="SH3-domain"/>
    <property type="match status" value="5"/>
</dbReference>
<dbReference type="InterPro" id="IPR036028">
    <property type="entry name" value="SH3-like_dom_sf"/>
</dbReference>
<reference evidence="9" key="1">
    <citation type="submission" date="2011-08" db="EMBL/GenBank/DDBJ databases">
        <authorList>
            <person name="Rombauts S."/>
        </authorList>
    </citation>
    <scope>NUCLEOTIDE SEQUENCE</scope>
    <source>
        <strain evidence="9">London</strain>
    </source>
</reference>
<name>T1KGY9_TETUR</name>
<dbReference type="GO" id="GO:0005737">
    <property type="term" value="C:cytoplasm"/>
    <property type="evidence" value="ECO:0007669"/>
    <property type="project" value="TreeGrafter"/>
</dbReference>
<dbReference type="GO" id="GO:0150007">
    <property type="term" value="P:clathrin-dependent synaptic vesicle endocytosis"/>
    <property type="evidence" value="ECO:0007669"/>
    <property type="project" value="TreeGrafter"/>
</dbReference>
<dbReference type="GO" id="GO:0060090">
    <property type="term" value="F:molecular adaptor activity"/>
    <property type="evidence" value="ECO:0007669"/>
    <property type="project" value="TreeGrafter"/>
</dbReference>
<dbReference type="eggNOG" id="KOG1029">
    <property type="taxonomic scope" value="Eukaryota"/>
</dbReference>
<dbReference type="Gene3D" id="1.10.238.10">
    <property type="entry name" value="EF-hand"/>
    <property type="match status" value="3"/>
</dbReference>
<dbReference type="CDD" id="cd11839">
    <property type="entry name" value="SH3_Intersectin_4"/>
    <property type="match status" value="1"/>
</dbReference>
<keyword evidence="1 2" id="KW-0728">SH3 domain</keyword>
<feature type="region of interest" description="Disordered" evidence="4">
    <location>
        <begin position="322"/>
        <end position="352"/>
    </location>
</feature>
<keyword evidence="3" id="KW-0175">Coiled coil</keyword>
<dbReference type="PANTHER" id="PTHR11216">
    <property type="entry name" value="EH DOMAIN"/>
    <property type="match status" value="1"/>
</dbReference>
<evidence type="ECO:0000313" key="8">
    <source>
        <dbReference type="EnsemblMetazoa" id="tetur11g02500.1"/>
    </source>
</evidence>
<evidence type="ECO:0000256" key="1">
    <source>
        <dbReference type="ARBA" id="ARBA00022443"/>
    </source>
</evidence>
<dbReference type="PANTHER" id="PTHR11216:SF170">
    <property type="entry name" value="DYNAMIN ASSOCIATED PROTEIN 160, ISOFORM D"/>
    <property type="match status" value="1"/>
</dbReference>
<organism evidence="8 9">
    <name type="scientific">Tetranychus urticae</name>
    <name type="common">Two-spotted spider mite</name>
    <dbReference type="NCBI Taxonomy" id="32264"/>
    <lineage>
        <taxon>Eukaryota</taxon>
        <taxon>Metazoa</taxon>
        <taxon>Ecdysozoa</taxon>
        <taxon>Arthropoda</taxon>
        <taxon>Chelicerata</taxon>
        <taxon>Arachnida</taxon>
        <taxon>Acari</taxon>
        <taxon>Acariformes</taxon>
        <taxon>Trombidiformes</taxon>
        <taxon>Prostigmata</taxon>
        <taxon>Eleutherengona</taxon>
        <taxon>Raphignathae</taxon>
        <taxon>Tetranychoidea</taxon>
        <taxon>Tetranychidae</taxon>
        <taxon>Tetranychus</taxon>
    </lineage>
</organism>
<dbReference type="InterPro" id="IPR011992">
    <property type="entry name" value="EF-hand-dom_pair"/>
</dbReference>
<evidence type="ECO:0000256" key="3">
    <source>
        <dbReference type="SAM" id="Coils"/>
    </source>
</evidence>
<feature type="domain" description="EH" evidence="6">
    <location>
        <begin position="136"/>
        <end position="225"/>
    </location>
</feature>
<dbReference type="Pfam" id="PF12763">
    <property type="entry name" value="EH"/>
    <property type="match status" value="3"/>
</dbReference>
<dbReference type="GO" id="GO:0005509">
    <property type="term" value="F:calcium ion binding"/>
    <property type="evidence" value="ECO:0007669"/>
    <property type="project" value="InterPro"/>
</dbReference>
<dbReference type="Gene3D" id="1.10.287.1490">
    <property type="match status" value="1"/>
</dbReference>
<feature type="domain" description="EH" evidence="6">
    <location>
        <begin position="247"/>
        <end position="336"/>
    </location>
</feature>
<evidence type="ECO:0000313" key="9">
    <source>
        <dbReference type="Proteomes" id="UP000015104"/>
    </source>
</evidence>
<feature type="domain" description="SH3" evidence="5">
    <location>
        <begin position="722"/>
        <end position="783"/>
    </location>
</feature>
<dbReference type="Pfam" id="PF00018">
    <property type="entry name" value="SH3_1"/>
    <property type="match status" value="2"/>
</dbReference>
<sequence>MINFPPLTGSDGSAQAEEWLIPQSTKLKYTQLFNTHDLTRTGFISGPQARNIFLQSGLPQKVLAQIWALADYDVDGRLTCEEFILANYLIERVQRGEQIPTVLPPELVPPAQRKSSVGSAYSPPNGLNEWAIPQATKLKYTQIFNTQDLTRTGFISGPQARNILLQSGLPQKVLAQIWALADQDVDGRLTCEEFILANYLIERVQRGEQIPTVLPPELVPPTQRKASVGSAYSPSNGLNEWAIPQSTKLKYTQLFNSHDQTRTGFISGPQARNILLQSGLPQTVLAQIWALADYDVDGRLTCEEFVLATYLIDIVKAGSPLPTALPPELIPPSQRRRSSSVTSQSSVTSRGLATSASLIGSLDEINVGADSKNNITTFEDKRRENFEKGQAELIKRRQMLLEQQKRQEEEREKKEREEHEKRERIRLEKEKRKQQELEKQLQRQRELEAAKEEERLKQLEQREAARREMERLRMIELENQRKQEMLNQEQETAAQLKSKKKSLMIDYEQVCNQFNQLQEQVNESRKKVNDCKTEIDKMRAERDVKLKEINFLKTQMKTLQDRQLLIEQDKISFSAQLKDLATNNITGITDSAQFALQNKKIKISQLKTQIEECEKEKLSKSKDMQNKSAELRQLKEKFETLISRVKALQETYDRQIQTANEIVKSKQKQIDKPVESAWSEQGNDAWNTAHDAWPTTDTNSNFDAFSADFQASFPASTTQNSDPGTKYRAVFAFEARSQDELTIKDGDIIIVRPDPNAAPGWLQGELDGKIGWFPEAYVEPLESTETPILQAQDAFPEPEVASDTLFRQQVSTFEESKPIDSGFLDNLTTAVATTTTTTTETPAETYIDISMRSFPLNAVALYEWSTSEPNHLTINKGDIINVKQLKDEWLLGEIVDRRGWFPKYIVKPISGNIASETDLEPIYHVSMYPFQSLEIGDLAFEAGELIKVIKKEGDWWSGEITPDRIGIFPSNYVREAMVEELPIPSTFAPPLAVPVTKTISLEKGKLKKPEIVRVIAPYKATGPEQLNLEKDQLIQVRKKNASGWWEGEIQIKGQKRQIGWFPASYVKSLSGSGAGSGGSSARSTPDPNKAESETIEKVMSLYPFVAQHDDELSFQANEVIKNQTMQLEFSHLIMFKVWLMQILVDEDL</sequence>
<feature type="coiled-coil region" evidence="3">
    <location>
        <begin position="390"/>
        <end position="562"/>
    </location>
</feature>
<dbReference type="Pfam" id="PF14604">
    <property type="entry name" value="SH3_9"/>
    <property type="match status" value="1"/>
</dbReference>
<evidence type="ECO:0000259" key="5">
    <source>
        <dbReference type="PROSITE" id="PS50002"/>
    </source>
</evidence>
<keyword evidence="9" id="KW-1185">Reference proteome</keyword>
<dbReference type="PROSITE" id="PS50222">
    <property type="entry name" value="EF_HAND_2"/>
    <property type="match status" value="1"/>
</dbReference>
<dbReference type="HOGENOM" id="CLU_002819_0_0_1"/>
<feature type="domain" description="EH" evidence="6">
    <location>
        <begin position="25"/>
        <end position="114"/>
    </location>
</feature>
<evidence type="ECO:0008006" key="10">
    <source>
        <dbReference type="Google" id="ProtNLM"/>
    </source>
</evidence>
<dbReference type="PRINTS" id="PR00452">
    <property type="entry name" value="SH3DOMAIN"/>
</dbReference>
<dbReference type="InterPro" id="IPR002048">
    <property type="entry name" value="EF_hand_dom"/>
</dbReference>
<feature type="domain" description="EF-hand" evidence="7">
    <location>
        <begin position="169"/>
        <end position="204"/>
    </location>
</feature>
<dbReference type="EMBL" id="CAEY01000073">
    <property type="status" value="NOT_ANNOTATED_CDS"/>
    <property type="molecule type" value="Genomic_DNA"/>
</dbReference>
<feature type="domain" description="SH3" evidence="5">
    <location>
        <begin position="853"/>
        <end position="911"/>
    </location>
</feature>
<accession>T1KGY9</accession>
<proteinExistence type="predicted"/>
<feature type="domain" description="SH3" evidence="5">
    <location>
        <begin position="1007"/>
        <end position="1071"/>
    </location>
</feature>
<dbReference type="SMART" id="SM00027">
    <property type="entry name" value="EH"/>
    <property type="match status" value="3"/>
</dbReference>
<feature type="domain" description="SH3" evidence="5">
    <location>
        <begin position="919"/>
        <end position="978"/>
    </location>
</feature>
<dbReference type="Pfam" id="PF07653">
    <property type="entry name" value="SH3_2"/>
    <property type="match status" value="1"/>
</dbReference>
<dbReference type="CDD" id="cd00052">
    <property type="entry name" value="EH"/>
    <property type="match status" value="3"/>
</dbReference>
<feature type="region of interest" description="Disordered" evidence="4">
    <location>
        <begin position="1071"/>
        <end position="1092"/>
    </location>
</feature>
<dbReference type="EnsemblMetazoa" id="tetur11g02500.1">
    <property type="protein sequence ID" value="tetur11g02500.1"/>
    <property type="gene ID" value="tetur11g02500"/>
</dbReference>
<reference evidence="8" key="2">
    <citation type="submission" date="2015-06" db="UniProtKB">
        <authorList>
            <consortium name="EnsemblMetazoa"/>
        </authorList>
    </citation>
    <scope>IDENTIFICATION</scope>
</reference>
<dbReference type="InterPro" id="IPR001452">
    <property type="entry name" value="SH3_domain"/>
</dbReference>
<dbReference type="AlphaFoldDB" id="T1KGY9"/>
<dbReference type="GO" id="GO:0042734">
    <property type="term" value="C:presynaptic membrane"/>
    <property type="evidence" value="ECO:0007669"/>
    <property type="project" value="TreeGrafter"/>
</dbReference>
<evidence type="ECO:0000259" key="6">
    <source>
        <dbReference type="PROSITE" id="PS50031"/>
    </source>
</evidence>
<feature type="compositionally biased region" description="Low complexity" evidence="4">
    <location>
        <begin position="339"/>
        <end position="350"/>
    </location>
</feature>
<dbReference type="GO" id="GO:0097708">
    <property type="term" value="C:intracellular vesicle"/>
    <property type="evidence" value="ECO:0007669"/>
    <property type="project" value="TreeGrafter"/>
</dbReference>
<evidence type="ECO:0000256" key="4">
    <source>
        <dbReference type="SAM" id="MobiDB-lite"/>
    </source>
</evidence>
<dbReference type="SMART" id="SM00326">
    <property type="entry name" value="SH3"/>
    <property type="match status" value="4"/>
</dbReference>
<dbReference type="SUPFAM" id="SSF47473">
    <property type="entry name" value="EF-hand"/>
    <property type="match status" value="3"/>
</dbReference>
<dbReference type="STRING" id="32264.T1KGY9"/>
<dbReference type="Gene3D" id="2.30.30.40">
    <property type="entry name" value="SH3 Domains"/>
    <property type="match status" value="4"/>
</dbReference>
<evidence type="ECO:0000256" key="2">
    <source>
        <dbReference type="PROSITE-ProRule" id="PRU00192"/>
    </source>
</evidence>
<dbReference type="PROSITE" id="PS50002">
    <property type="entry name" value="SH3"/>
    <property type="match status" value="4"/>
</dbReference>
<evidence type="ECO:0000259" key="7">
    <source>
        <dbReference type="PROSITE" id="PS50222"/>
    </source>
</evidence>
<dbReference type="InterPro" id="IPR000261">
    <property type="entry name" value="EH_dom"/>
</dbReference>